<dbReference type="InterPro" id="IPR022024">
    <property type="entry name" value="DUF3602"/>
</dbReference>
<dbReference type="Proteomes" id="UP001271007">
    <property type="component" value="Unassembled WGS sequence"/>
</dbReference>
<sequence length="310" mass="33677">MSVNDPKTACDFGRGVGGWKRPHPRSFLGVMDCKLLLRLVVNGSRFPYRSLDRVVAKVVLSPRDDSKQNLLDVEAASFLGAVQYKMQGRPDTVEYCYFSSSLLQKKNFLHIRHTPYYTTTSPPLQNNNTTTTHNTTTTMPRTLSVVEPHPSVPQSGGYVYGGRGGAGNYKHYKSTDLTAGPSATGPASRINLIKPFSKRQTASQTSPTYFASGRGGAGNMFRPSTAGVDDERVFQFDEEMVKKRETQAVAPVYHIGRGGAGNYADESRPQRTARTDSGASVMSSSSEGSTDGAAAAKREGVMGKIARRFS</sequence>
<accession>A0AAJ0DIY7</accession>
<dbReference type="AlphaFoldDB" id="A0AAJ0DIY7"/>
<feature type="region of interest" description="Disordered" evidence="1">
    <location>
        <begin position="197"/>
        <end position="217"/>
    </location>
</feature>
<feature type="compositionally biased region" description="Polar residues" evidence="1">
    <location>
        <begin position="198"/>
        <end position="209"/>
    </location>
</feature>
<evidence type="ECO:0000313" key="2">
    <source>
        <dbReference type="EMBL" id="KAK3054748.1"/>
    </source>
</evidence>
<evidence type="ECO:0000313" key="3">
    <source>
        <dbReference type="Proteomes" id="UP001271007"/>
    </source>
</evidence>
<feature type="region of interest" description="Disordered" evidence="1">
    <location>
        <begin position="258"/>
        <end position="310"/>
    </location>
</feature>
<protein>
    <submittedName>
        <fullName evidence="2">Uncharacterized protein</fullName>
    </submittedName>
</protein>
<gene>
    <name evidence="2" type="ORF">LTR09_004477</name>
</gene>
<dbReference type="PANTHER" id="PTHR34693:SF2">
    <property type="entry name" value="DUF3602 DOMAIN-CONTAINING PROTEIN"/>
    <property type="match status" value="1"/>
</dbReference>
<proteinExistence type="predicted"/>
<evidence type="ECO:0000256" key="1">
    <source>
        <dbReference type="SAM" id="MobiDB-lite"/>
    </source>
</evidence>
<dbReference type="EMBL" id="JAWDJX010000011">
    <property type="protein sequence ID" value="KAK3054748.1"/>
    <property type="molecule type" value="Genomic_DNA"/>
</dbReference>
<comment type="caution">
    <text evidence="2">The sequence shown here is derived from an EMBL/GenBank/DDBJ whole genome shotgun (WGS) entry which is preliminary data.</text>
</comment>
<feature type="compositionally biased region" description="Low complexity" evidence="1">
    <location>
        <begin position="277"/>
        <end position="295"/>
    </location>
</feature>
<dbReference type="PANTHER" id="PTHR34693">
    <property type="entry name" value="PROTEIN PAR32"/>
    <property type="match status" value="1"/>
</dbReference>
<dbReference type="InterPro" id="IPR053203">
    <property type="entry name" value="Cisplatin_resist-associated"/>
</dbReference>
<reference evidence="2" key="1">
    <citation type="submission" date="2023-04" db="EMBL/GenBank/DDBJ databases">
        <title>Black Yeasts Isolated from many extreme environments.</title>
        <authorList>
            <person name="Coleine C."/>
            <person name="Stajich J.E."/>
            <person name="Selbmann L."/>
        </authorList>
    </citation>
    <scope>NUCLEOTIDE SEQUENCE</scope>
    <source>
        <strain evidence="2">CCFEE 5312</strain>
    </source>
</reference>
<dbReference type="Pfam" id="PF12223">
    <property type="entry name" value="DUF3602"/>
    <property type="match status" value="1"/>
</dbReference>
<organism evidence="2 3">
    <name type="scientific">Extremus antarcticus</name>
    <dbReference type="NCBI Taxonomy" id="702011"/>
    <lineage>
        <taxon>Eukaryota</taxon>
        <taxon>Fungi</taxon>
        <taxon>Dikarya</taxon>
        <taxon>Ascomycota</taxon>
        <taxon>Pezizomycotina</taxon>
        <taxon>Dothideomycetes</taxon>
        <taxon>Dothideomycetidae</taxon>
        <taxon>Mycosphaerellales</taxon>
        <taxon>Extremaceae</taxon>
        <taxon>Extremus</taxon>
    </lineage>
</organism>
<name>A0AAJ0DIY7_9PEZI</name>
<keyword evidence="3" id="KW-1185">Reference proteome</keyword>